<dbReference type="Proteomes" id="UP000595917">
    <property type="component" value="Chromosome"/>
</dbReference>
<dbReference type="AlphaFoldDB" id="A0A7T7XLL6"/>
<feature type="region of interest" description="Disordered" evidence="1">
    <location>
        <begin position="45"/>
        <end position="70"/>
    </location>
</feature>
<proteinExistence type="predicted"/>
<accession>A0A7T7XLL6</accession>
<protein>
    <recommendedName>
        <fullName evidence="4">J domain-containing protein</fullName>
    </recommendedName>
</protein>
<dbReference type="EMBL" id="CP067089">
    <property type="protein sequence ID" value="QQO08498.1"/>
    <property type="molecule type" value="Genomic_DNA"/>
</dbReference>
<dbReference type="RefSeq" id="WP_215625804.1">
    <property type="nucleotide sequence ID" value="NZ_CP067089.2"/>
</dbReference>
<dbReference type="KEGG" id="bhc:JFL75_16405"/>
<reference evidence="2" key="1">
    <citation type="submission" date="2021-01" db="EMBL/GenBank/DDBJ databases">
        <title>Description of Breznakiella homolactica.</title>
        <authorList>
            <person name="Song Y."/>
            <person name="Brune A."/>
        </authorList>
    </citation>
    <scope>NUCLEOTIDE SEQUENCE</scope>
    <source>
        <strain evidence="2">RmG30</strain>
    </source>
</reference>
<sequence>MERKDYLRQLKSLIKKYHPDLCQDETVKSHFSEITVQLNNELDKARNTGTARGIPAGKNPSGGSGKNPNAAAPVSDQGYAYYRQGIKFYRYIHPDQFYKKNLNTPYEPVNYGEQLKALEKIFLSFNLAEYYFRKVINDYPESGWAEDAKDKIKLLKKLWKSYEKRAAEENPRTISARQLDAFMNDTGIQHHRF</sequence>
<evidence type="ECO:0000313" key="2">
    <source>
        <dbReference type="EMBL" id="QQO08498.1"/>
    </source>
</evidence>
<evidence type="ECO:0000256" key="1">
    <source>
        <dbReference type="SAM" id="MobiDB-lite"/>
    </source>
</evidence>
<organism evidence="2 3">
    <name type="scientific">Breznakiella homolactica</name>
    <dbReference type="NCBI Taxonomy" id="2798577"/>
    <lineage>
        <taxon>Bacteria</taxon>
        <taxon>Pseudomonadati</taxon>
        <taxon>Spirochaetota</taxon>
        <taxon>Spirochaetia</taxon>
        <taxon>Spirochaetales</taxon>
        <taxon>Breznakiellaceae</taxon>
        <taxon>Breznakiella</taxon>
    </lineage>
</organism>
<dbReference type="Gene3D" id="1.25.40.10">
    <property type="entry name" value="Tetratricopeptide repeat domain"/>
    <property type="match status" value="1"/>
</dbReference>
<name>A0A7T7XLL6_9SPIR</name>
<evidence type="ECO:0000313" key="3">
    <source>
        <dbReference type="Proteomes" id="UP000595917"/>
    </source>
</evidence>
<evidence type="ECO:0008006" key="4">
    <source>
        <dbReference type="Google" id="ProtNLM"/>
    </source>
</evidence>
<gene>
    <name evidence="2" type="ORF">JFL75_16405</name>
</gene>
<keyword evidence="3" id="KW-1185">Reference proteome</keyword>
<dbReference type="InterPro" id="IPR011990">
    <property type="entry name" value="TPR-like_helical_dom_sf"/>
</dbReference>